<organism evidence="1 2">
    <name type="scientific">Pristionchus entomophagus</name>
    <dbReference type="NCBI Taxonomy" id="358040"/>
    <lineage>
        <taxon>Eukaryota</taxon>
        <taxon>Metazoa</taxon>
        <taxon>Ecdysozoa</taxon>
        <taxon>Nematoda</taxon>
        <taxon>Chromadorea</taxon>
        <taxon>Rhabditida</taxon>
        <taxon>Rhabditina</taxon>
        <taxon>Diplogasteromorpha</taxon>
        <taxon>Diplogasteroidea</taxon>
        <taxon>Neodiplogasteridae</taxon>
        <taxon>Pristionchus</taxon>
    </lineage>
</organism>
<dbReference type="AlphaFoldDB" id="A0AAV5SR89"/>
<evidence type="ECO:0000313" key="2">
    <source>
        <dbReference type="Proteomes" id="UP001432027"/>
    </source>
</evidence>
<accession>A0AAV5SR89</accession>
<keyword evidence="2" id="KW-1185">Reference proteome</keyword>
<reference evidence="1" key="1">
    <citation type="submission" date="2023-10" db="EMBL/GenBank/DDBJ databases">
        <title>Genome assembly of Pristionchus species.</title>
        <authorList>
            <person name="Yoshida K."/>
            <person name="Sommer R.J."/>
        </authorList>
    </citation>
    <scope>NUCLEOTIDE SEQUENCE</scope>
    <source>
        <strain evidence="1">RS0144</strain>
    </source>
</reference>
<name>A0AAV5SR89_9BILA</name>
<proteinExistence type="predicted"/>
<protein>
    <submittedName>
        <fullName evidence="1">Uncharacterized protein</fullName>
    </submittedName>
</protein>
<dbReference type="Proteomes" id="UP001432027">
    <property type="component" value="Unassembled WGS sequence"/>
</dbReference>
<feature type="non-terminal residue" evidence="1">
    <location>
        <position position="1"/>
    </location>
</feature>
<gene>
    <name evidence="1" type="ORF">PENTCL1PPCAC_7843</name>
</gene>
<dbReference type="EMBL" id="BTSX01000002">
    <property type="protein sequence ID" value="GMS85668.1"/>
    <property type="molecule type" value="Genomic_DNA"/>
</dbReference>
<feature type="non-terminal residue" evidence="1">
    <location>
        <position position="119"/>
    </location>
</feature>
<comment type="caution">
    <text evidence="1">The sequence shown here is derived from an EMBL/GenBank/DDBJ whole genome shotgun (WGS) entry which is preliminary data.</text>
</comment>
<evidence type="ECO:0000313" key="1">
    <source>
        <dbReference type="EMBL" id="GMS85668.1"/>
    </source>
</evidence>
<sequence>ACMYLLSSRDGGVTRIFLLVTTWQFHEEVPKYRLYFAGNCPDILWRWNSQRHESAVIAGSFFRSLRYSMAIDLHRGDIIRISSIDSGIMPIIFLATLEGNPSKYRTLNARNSLYFNVRA</sequence>